<feature type="compositionally biased region" description="Polar residues" evidence="1">
    <location>
        <begin position="62"/>
        <end position="74"/>
    </location>
</feature>
<dbReference type="Gene3D" id="3.40.50.20">
    <property type="match status" value="1"/>
</dbReference>
<feature type="region of interest" description="Disordered" evidence="1">
    <location>
        <begin position="45"/>
        <end position="75"/>
    </location>
</feature>
<name>V5GUL6_ANOGL</name>
<proteinExistence type="predicted"/>
<feature type="transmembrane region" description="Helical" evidence="2">
    <location>
        <begin position="153"/>
        <end position="173"/>
    </location>
</feature>
<organism evidence="3">
    <name type="scientific">Anoplophora glabripennis</name>
    <name type="common">Asian longhorn beetle</name>
    <name type="synonym">Anoplophora nobilis</name>
    <dbReference type="NCBI Taxonomy" id="217634"/>
    <lineage>
        <taxon>Eukaryota</taxon>
        <taxon>Metazoa</taxon>
        <taxon>Ecdysozoa</taxon>
        <taxon>Arthropoda</taxon>
        <taxon>Hexapoda</taxon>
        <taxon>Insecta</taxon>
        <taxon>Pterygota</taxon>
        <taxon>Neoptera</taxon>
        <taxon>Endopterygota</taxon>
        <taxon>Coleoptera</taxon>
        <taxon>Polyphaga</taxon>
        <taxon>Cucujiformia</taxon>
        <taxon>Chrysomeloidea</taxon>
        <taxon>Cerambycidae</taxon>
        <taxon>Lamiinae</taxon>
        <taxon>Lamiini</taxon>
        <taxon>Anoplophora</taxon>
    </lineage>
</organism>
<feature type="non-terminal residue" evidence="3">
    <location>
        <position position="1"/>
    </location>
</feature>
<evidence type="ECO:0000256" key="2">
    <source>
        <dbReference type="SAM" id="Phobius"/>
    </source>
</evidence>
<accession>V5GUL6</accession>
<dbReference type="AlphaFoldDB" id="V5GUL6"/>
<dbReference type="EMBL" id="GALX01003104">
    <property type="protein sequence ID" value="JAB65362.1"/>
    <property type="molecule type" value="Transcribed_RNA"/>
</dbReference>
<sequence length="592" mass="67045">SLCVTIRRVWLVQCTISVQIGKMPSLPVESSESLSRVSWPSNESIHAGSSSSGSGYQSPTSPHSFSPISTSPDNTLKKRRIRRTTSLGSVIQKPFVIRSDARDSRSQSPVLMRPEEDDSFSLLSDLIGWYPCFLLRMAKAVVLAILPQTWRQLIFALPMLWVSMWFWLFTQFIQLPFTIIKVLLSIVFSPSTPGNSKKRTVLISGGSTIQALHLARNFYSAGARVVVCEVEGLFALSRFSTAVSRFYTVPRPTSDQQQNYVRALCEIVDKEQAVYYIPVCATTSAYYDSVAKPHLELLGCSCFCPGIKEVWVLDDTLEVLKRCQKYQIPTPTYHAVTSKDEVIQLYDTGAIRRGIYVMSTAGPRGLRERSKIVLPLSRSDLKIPNDINEQRPWVLVQNPEGEHYLTCTTVKQSQVIANVTCKMDKDDSGLIPVENKEINHWLANFFSKHHLLRPINGHISFRFVITKESNAVIPLSSRVGVSLPYICYTSVHPRLLWKPCKHFNRQNSGPLINENSTYIMPDTVMHTIKNPSIETVTRLIGTVLDKREALFAIWDPLPYCAYYHMQLPFKNVLGFMQRRQDSFPRPMTTAVR</sequence>
<evidence type="ECO:0000313" key="3">
    <source>
        <dbReference type="EMBL" id="JAB65362.1"/>
    </source>
</evidence>
<reference evidence="3" key="1">
    <citation type="submission" date="2013-07" db="EMBL/GenBank/DDBJ databases">
        <title>Midgut Transcriptome Profiling of Anoplphora glabripennis, a Lignocellulose Degrading, Wood-Boring Cerambycid.</title>
        <authorList>
            <person name="Scully E.D."/>
            <person name="Hoover K."/>
            <person name="Carlson J.E."/>
            <person name="Tien M."/>
            <person name="Geib S.M."/>
        </authorList>
    </citation>
    <scope>NUCLEOTIDE SEQUENCE</scope>
</reference>
<feature type="compositionally biased region" description="Low complexity" evidence="1">
    <location>
        <begin position="45"/>
        <end position="61"/>
    </location>
</feature>
<protein>
    <submittedName>
        <fullName evidence="3">Uncharacterized protein</fullName>
    </submittedName>
</protein>
<evidence type="ECO:0000256" key="1">
    <source>
        <dbReference type="SAM" id="MobiDB-lite"/>
    </source>
</evidence>
<keyword evidence="2" id="KW-0812">Transmembrane</keyword>
<keyword evidence="2" id="KW-0472">Membrane</keyword>
<keyword evidence="2" id="KW-1133">Transmembrane helix</keyword>